<evidence type="ECO:0000256" key="1">
    <source>
        <dbReference type="SAM" id="SignalP"/>
    </source>
</evidence>
<sequence>MARLNLCLMLLLLCLTRCSLQGGVKPQVSGHGGGYFSPLTRGAGALQPGAGMGLAGAKAGKYSAFGTQGLTVGVGYRMPAGYGTGIRGVGYPHQGPPLGGLGARGKPSKAGYMGGVGAGSFPSNGMQNGYGNGYGAGGNGFPLAGAQPGAQIPYGSQLGGPAAAAAASTKYGGAGQLPFRGQPQQPVAAGLGDYGAGRYGGPSQLPYGAQPAGLGVEGKAGPFGGPQVGYESQPSQAIGLDGNGNGLGYLNSRDLQANGLGAAAYGPLAAGQAPGAYGSLLGPGQPLGGYRGKESKYGMNGYMGNGYRSRCSSGKC</sequence>
<gene>
    <name evidence="3" type="primary">GREP1</name>
</gene>
<dbReference type="RefSeq" id="XP_034279314.1">
    <property type="nucleotide sequence ID" value="XM_034423423.2"/>
</dbReference>
<keyword evidence="2" id="KW-1185">Reference proteome</keyword>
<name>A0A6P9C9H9_PANGU</name>
<accession>A0A6P9C9H9</accession>
<dbReference type="AlphaFoldDB" id="A0A6P9C9H9"/>
<proteinExistence type="predicted"/>
<dbReference type="Proteomes" id="UP001652622">
    <property type="component" value="Unplaced"/>
</dbReference>
<feature type="signal peptide" evidence="1">
    <location>
        <begin position="1"/>
        <end position="21"/>
    </location>
</feature>
<organism evidence="2 3">
    <name type="scientific">Pantherophis guttatus</name>
    <name type="common">Corn snake</name>
    <name type="synonym">Elaphe guttata</name>
    <dbReference type="NCBI Taxonomy" id="94885"/>
    <lineage>
        <taxon>Eukaryota</taxon>
        <taxon>Metazoa</taxon>
        <taxon>Chordata</taxon>
        <taxon>Craniata</taxon>
        <taxon>Vertebrata</taxon>
        <taxon>Euteleostomi</taxon>
        <taxon>Lepidosauria</taxon>
        <taxon>Squamata</taxon>
        <taxon>Bifurcata</taxon>
        <taxon>Unidentata</taxon>
        <taxon>Episquamata</taxon>
        <taxon>Toxicofera</taxon>
        <taxon>Serpentes</taxon>
        <taxon>Colubroidea</taxon>
        <taxon>Colubridae</taxon>
        <taxon>Colubrinae</taxon>
        <taxon>Pantherophis</taxon>
    </lineage>
</organism>
<protein>
    <submittedName>
        <fullName evidence="3">Glycine-rich extracellular protein 1 isoform X2</fullName>
    </submittedName>
</protein>
<evidence type="ECO:0000313" key="2">
    <source>
        <dbReference type="Proteomes" id="UP001652622"/>
    </source>
</evidence>
<keyword evidence="1" id="KW-0732">Signal</keyword>
<reference evidence="3" key="1">
    <citation type="submission" date="2025-08" db="UniProtKB">
        <authorList>
            <consortium name="RefSeq"/>
        </authorList>
    </citation>
    <scope>IDENTIFICATION</scope>
    <source>
        <tissue evidence="3">Blood</tissue>
    </source>
</reference>
<feature type="chain" id="PRO_5028191736" evidence="1">
    <location>
        <begin position="22"/>
        <end position="316"/>
    </location>
</feature>
<evidence type="ECO:0000313" key="3">
    <source>
        <dbReference type="RefSeq" id="XP_034279314.1"/>
    </source>
</evidence>